<dbReference type="InterPro" id="IPR029002">
    <property type="entry name" value="PLPC/GPLD1"/>
</dbReference>
<keyword evidence="3" id="KW-1185">Reference proteome</keyword>
<dbReference type="AlphaFoldDB" id="A0A7G9GKZ0"/>
<dbReference type="Pfam" id="PF00882">
    <property type="entry name" value="Zn_dep_PLPC"/>
    <property type="match status" value="1"/>
</dbReference>
<reference evidence="2 3" key="1">
    <citation type="submission" date="2020-08" db="EMBL/GenBank/DDBJ databases">
        <authorList>
            <person name="Liu C."/>
            <person name="Sun Q."/>
        </authorList>
    </citation>
    <scope>NUCLEOTIDE SEQUENCE [LARGE SCALE GENOMIC DNA]</scope>
    <source>
        <strain evidence="2 3">NSJ-61</strain>
    </source>
</reference>
<dbReference type="Proteomes" id="UP000515856">
    <property type="component" value="Chromosome"/>
</dbReference>
<name>A0A7G9GKZ0_9FIRM</name>
<feature type="domain" description="Phospholipase C/D" evidence="1">
    <location>
        <begin position="6"/>
        <end position="182"/>
    </location>
</feature>
<protein>
    <submittedName>
        <fullName evidence="2">Zinc dependent phospholipase C family protein</fullName>
    </submittedName>
</protein>
<organism evidence="2 3">
    <name type="scientific">[Eubacterium] hominis</name>
    <dbReference type="NCBI Taxonomy" id="2764325"/>
    <lineage>
        <taxon>Bacteria</taxon>
        <taxon>Bacillati</taxon>
        <taxon>Bacillota</taxon>
        <taxon>Erysipelotrichia</taxon>
        <taxon>Erysipelotrichales</taxon>
        <taxon>Erysipelotrichaceae</taxon>
        <taxon>Amedibacillus</taxon>
    </lineage>
</organism>
<evidence type="ECO:0000259" key="1">
    <source>
        <dbReference type="Pfam" id="PF00882"/>
    </source>
</evidence>
<sequence length="327" mass="38330">MPNIITHKIFAEEVLKKISKKDIEDIIERYHQIYYIGSNGPDFLFFQHAKPWEAMKSHTLNRLGSAMHAGKVNAFYEVAIREVKRQKNVEVKEMMMAYLFGHLCHWALDKTTHPYIFYRTGNCKGVSAGYHHRFESMMDTMMLEKYHNINIKDYRSYEICEYNESILKAISRIYVPAAKEVYHVEVKVHDLRETLNSWYDVQKLLYDPNHVKYAILKGIEGVIRKPWAISGNIVKSKIDDRYDVLNEEKRVWYHPCDDHISSNESFLELFDKGIFTAISVIEKAYGCIEYDAGIDGVMDILQDQAYDTGMAQGKQMQFFDIIYEEKA</sequence>
<proteinExistence type="predicted"/>
<evidence type="ECO:0000313" key="3">
    <source>
        <dbReference type="Proteomes" id="UP000515856"/>
    </source>
</evidence>
<gene>
    <name evidence="2" type="ORF">H9Q80_14630</name>
</gene>
<accession>A0A7G9GKZ0</accession>
<dbReference type="RefSeq" id="WP_117454106.1">
    <property type="nucleotide sequence ID" value="NZ_CP060636.1"/>
</dbReference>
<dbReference type="KEGG" id="ehn:H9Q80_14630"/>
<dbReference type="EMBL" id="CP060636">
    <property type="protein sequence ID" value="QNM11472.1"/>
    <property type="molecule type" value="Genomic_DNA"/>
</dbReference>
<evidence type="ECO:0000313" key="2">
    <source>
        <dbReference type="EMBL" id="QNM11472.1"/>
    </source>
</evidence>